<dbReference type="PANTHER" id="PTHR12599:SF0">
    <property type="entry name" value="PTERIN-4-ALPHA-CARBINOLAMINE DEHYDRATASE"/>
    <property type="match status" value="1"/>
</dbReference>
<dbReference type="EC" id="4.2.1.96" evidence="4"/>
<dbReference type="InterPro" id="IPR001533">
    <property type="entry name" value="Pterin_deHydtase"/>
</dbReference>
<keyword evidence="3 4" id="KW-0456">Lyase</keyword>
<dbReference type="GO" id="GO:0008124">
    <property type="term" value="F:4-alpha-hydroxytetrahydrobiopterin dehydratase activity"/>
    <property type="evidence" value="ECO:0007669"/>
    <property type="project" value="UniProtKB-UniRule"/>
</dbReference>
<dbReference type="NCBIfam" id="NF002017">
    <property type="entry name" value="PRK00823.1-2"/>
    <property type="match status" value="1"/>
</dbReference>
<gene>
    <name evidence="5" type="ORF">GRAN_2758</name>
</gene>
<dbReference type="SUPFAM" id="SSF55248">
    <property type="entry name" value="PCD-like"/>
    <property type="match status" value="1"/>
</dbReference>
<evidence type="ECO:0000256" key="3">
    <source>
        <dbReference type="ARBA" id="ARBA00023239"/>
    </source>
</evidence>
<evidence type="ECO:0000313" key="6">
    <source>
        <dbReference type="Proteomes" id="UP000289437"/>
    </source>
</evidence>
<accession>A0A4Q0T2Z2</accession>
<dbReference type="Pfam" id="PF01329">
    <property type="entry name" value="Pterin_4a"/>
    <property type="match status" value="1"/>
</dbReference>
<dbReference type="AlphaFoldDB" id="A0A4Q0T2Z2"/>
<evidence type="ECO:0000256" key="1">
    <source>
        <dbReference type="ARBA" id="ARBA00001554"/>
    </source>
</evidence>
<proteinExistence type="inferred from homology"/>
<dbReference type="InterPro" id="IPR036428">
    <property type="entry name" value="PCD_sf"/>
</dbReference>
<evidence type="ECO:0000256" key="4">
    <source>
        <dbReference type="HAMAP-Rule" id="MF_00434"/>
    </source>
</evidence>
<dbReference type="CDD" id="cd00488">
    <property type="entry name" value="PCD_DCoH"/>
    <property type="match status" value="1"/>
</dbReference>
<dbReference type="Proteomes" id="UP000289437">
    <property type="component" value="Unassembled WGS sequence"/>
</dbReference>
<sequence length="96" mass="11001">MKTLSTEEIETFLEGHRSWTPIDGKIVRDWIFANFTEAMVFVNLVAGIAEAADHHPDFDIRYNKVRLTLISHDAGCLTRRDARMAAELDRVFPPKN</sequence>
<reference evidence="5 6" key="1">
    <citation type="submission" date="2018-11" db="EMBL/GenBank/DDBJ databases">
        <authorList>
            <person name="Mardanov A.V."/>
            <person name="Ravin N.V."/>
            <person name="Dedysh S.N."/>
        </authorList>
    </citation>
    <scope>NUCLEOTIDE SEQUENCE [LARGE SCALE GENOMIC DNA]</scope>
    <source>
        <strain evidence="5 6">AF10</strain>
    </source>
</reference>
<evidence type="ECO:0000313" key="5">
    <source>
        <dbReference type="EMBL" id="RXH55901.1"/>
    </source>
</evidence>
<comment type="similarity">
    <text evidence="2 4">Belongs to the pterin-4-alpha-carbinolamine dehydratase family.</text>
</comment>
<reference evidence="6" key="2">
    <citation type="submission" date="2019-02" db="EMBL/GenBank/DDBJ databases">
        <title>Granulicella sibirica sp. nov., a psychrotolerant acidobacterium isolated from an organic soil layer in forested tundra, West Siberia.</title>
        <authorList>
            <person name="Oshkin I.Y."/>
            <person name="Kulichevskaya I.S."/>
            <person name="Rijpstra W.I.C."/>
            <person name="Sinninghe Damste J.S."/>
            <person name="Rakitin A.L."/>
            <person name="Ravin N.V."/>
            <person name="Dedysh S.N."/>
        </authorList>
    </citation>
    <scope>NUCLEOTIDE SEQUENCE [LARGE SCALE GENOMIC DNA]</scope>
    <source>
        <strain evidence="6">AF10</strain>
    </source>
</reference>
<name>A0A4Q0T2Z2_9BACT</name>
<dbReference type="HAMAP" id="MF_00434">
    <property type="entry name" value="Pterin_4_alpha"/>
    <property type="match status" value="1"/>
</dbReference>
<dbReference type="EMBL" id="RDSM01000002">
    <property type="protein sequence ID" value="RXH55901.1"/>
    <property type="molecule type" value="Genomic_DNA"/>
</dbReference>
<comment type="catalytic activity">
    <reaction evidence="1 4">
        <text>(4aS,6R)-4a-hydroxy-L-erythro-5,6,7,8-tetrahydrobiopterin = (6R)-L-erythro-6,7-dihydrobiopterin + H2O</text>
        <dbReference type="Rhea" id="RHEA:11920"/>
        <dbReference type="ChEBI" id="CHEBI:15377"/>
        <dbReference type="ChEBI" id="CHEBI:15642"/>
        <dbReference type="ChEBI" id="CHEBI:43120"/>
        <dbReference type="EC" id="4.2.1.96"/>
    </reaction>
</comment>
<evidence type="ECO:0000256" key="2">
    <source>
        <dbReference type="ARBA" id="ARBA00006472"/>
    </source>
</evidence>
<dbReference type="RefSeq" id="WP_128913464.1">
    <property type="nucleotide sequence ID" value="NZ_RDSM01000002.1"/>
</dbReference>
<dbReference type="Gene3D" id="3.30.1360.20">
    <property type="entry name" value="Transcriptional coactivator/pterin dehydratase"/>
    <property type="match status" value="1"/>
</dbReference>
<organism evidence="5 6">
    <name type="scientific">Granulicella sibirica</name>
    <dbReference type="NCBI Taxonomy" id="2479048"/>
    <lineage>
        <taxon>Bacteria</taxon>
        <taxon>Pseudomonadati</taxon>
        <taxon>Acidobacteriota</taxon>
        <taxon>Terriglobia</taxon>
        <taxon>Terriglobales</taxon>
        <taxon>Acidobacteriaceae</taxon>
        <taxon>Granulicella</taxon>
    </lineage>
</organism>
<dbReference type="GO" id="GO:0006729">
    <property type="term" value="P:tetrahydrobiopterin biosynthetic process"/>
    <property type="evidence" value="ECO:0007669"/>
    <property type="project" value="InterPro"/>
</dbReference>
<dbReference type="OrthoDB" id="9800108at2"/>
<comment type="caution">
    <text evidence="5">The sequence shown here is derived from an EMBL/GenBank/DDBJ whole genome shotgun (WGS) entry which is preliminary data.</text>
</comment>
<protein>
    <recommendedName>
        <fullName evidence="4">Putative pterin-4-alpha-carbinolamine dehydratase</fullName>
        <shortName evidence="4">PHS</shortName>
        <ecNumber evidence="4">4.2.1.96</ecNumber>
    </recommendedName>
    <alternativeName>
        <fullName evidence="4">4-alpha-hydroxy-tetrahydropterin dehydratase</fullName>
    </alternativeName>
    <alternativeName>
        <fullName evidence="4">Pterin carbinolamine dehydratase</fullName>
        <shortName evidence="4">PCD</shortName>
    </alternativeName>
</protein>
<keyword evidence="6" id="KW-1185">Reference proteome</keyword>
<dbReference type="PANTHER" id="PTHR12599">
    <property type="entry name" value="PTERIN-4-ALPHA-CARBINOLAMINE DEHYDRATASE"/>
    <property type="match status" value="1"/>
</dbReference>